<organism evidence="1 2">
    <name type="scientific">Noviherbaspirillum saxi</name>
    <dbReference type="NCBI Taxonomy" id="2320863"/>
    <lineage>
        <taxon>Bacteria</taxon>
        <taxon>Pseudomonadati</taxon>
        <taxon>Pseudomonadota</taxon>
        <taxon>Betaproteobacteria</taxon>
        <taxon>Burkholderiales</taxon>
        <taxon>Oxalobacteraceae</taxon>
        <taxon>Noviherbaspirillum</taxon>
    </lineage>
</organism>
<keyword evidence="2" id="KW-1185">Reference proteome</keyword>
<dbReference type="Proteomes" id="UP000265955">
    <property type="component" value="Unassembled WGS sequence"/>
</dbReference>
<name>A0A3A3FFW9_9BURK</name>
<comment type="caution">
    <text evidence="1">The sequence shown here is derived from an EMBL/GenBank/DDBJ whole genome shotgun (WGS) entry which is preliminary data.</text>
</comment>
<proteinExistence type="predicted"/>
<dbReference type="EMBL" id="QYUO01000003">
    <property type="protein sequence ID" value="RJF91967.1"/>
    <property type="molecule type" value="Genomic_DNA"/>
</dbReference>
<dbReference type="AlphaFoldDB" id="A0A3A3FFW9"/>
<gene>
    <name evidence="1" type="ORF">D3871_25220</name>
</gene>
<evidence type="ECO:0000313" key="2">
    <source>
        <dbReference type="Proteomes" id="UP000265955"/>
    </source>
</evidence>
<reference evidence="2" key="1">
    <citation type="submission" date="2018-09" db="EMBL/GenBank/DDBJ databases">
        <authorList>
            <person name="Zhu H."/>
        </authorList>
    </citation>
    <scope>NUCLEOTIDE SEQUENCE [LARGE SCALE GENOMIC DNA]</scope>
    <source>
        <strain evidence="2">K1R23-30</strain>
    </source>
</reference>
<accession>A0A3A3FFW9</accession>
<evidence type="ECO:0000313" key="1">
    <source>
        <dbReference type="EMBL" id="RJF91967.1"/>
    </source>
</evidence>
<protein>
    <submittedName>
        <fullName evidence="1">Uncharacterized protein</fullName>
    </submittedName>
</protein>
<sequence length="59" mass="6873">MKQRMPFVYSLAGNLMRTYSSGSSGDWLSDRNVFKEQFNVLQNTYGVTEAFDVRRRLGF</sequence>